<reference evidence="2" key="2">
    <citation type="submission" date="2021-09" db="EMBL/GenBank/DDBJ databases">
        <authorList>
            <person name="Gilroy R."/>
        </authorList>
    </citation>
    <scope>NUCLEOTIDE SEQUENCE</scope>
    <source>
        <strain evidence="2">CHK194-22301</strain>
    </source>
</reference>
<keyword evidence="1" id="KW-1133">Transmembrane helix</keyword>
<proteinExistence type="predicted"/>
<evidence type="ECO:0000313" key="2">
    <source>
        <dbReference type="EMBL" id="HJF09371.1"/>
    </source>
</evidence>
<name>A0A921K4K8_9LACO</name>
<sequence>MSTTRQLKKILNDTRIENQQKMKIYDLSNPENNFLIVLKKRGLIDYIQVYLNNKHIGATHCSITKEGLEYIEKHKESRQKFIVQTLTSALASIITGVIVTLILVYVFHISK</sequence>
<reference evidence="2" key="1">
    <citation type="journal article" date="2021" name="PeerJ">
        <title>Extensive microbial diversity within the chicken gut microbiome revealed by metagenomics and culture.</title>
        <authorList>
            <person name="Gilroy R."/>
            <person name="Ravi A."/>
            <person name="Getino M."/>
            <person name="Pursley I."/>
            <person name="Horton D.L."/>
            <person name="Alikhan N.F."/>
            <person name="Baker D."/>
            <person name="Gharbi K."/>
            <person name="Hall N."/>
            <person name="Watson M."/>
            <person name="Adriaenssens E.M."/>
            <person name="Foster-Nyarko E."/>
            <person name="Jarju S."/>
            <person name="Secka A."/>
            <person name="Antonio M."/>
            <person name="Oren A."/>
            <person name="Chaudhuri R.R."/>
            <person name="La Ragione R."/>
            <person name="Hildebrand F."/>
            <person name="Pallen M.J."/>
        </authorList>
    </citation>
    <scope>NUCLEOTIDE SEQUENCE</scope>
    <source>
        <strain evidence="2">CHK194-22301</strain>
    </source>
</reference>
<keyword evidence="1" id="KW-0472">Membrane</keyword>
<evidence type="ECO:0000256" key="1">
    <source>
        <dbReference type="SAM" id="Phobius"/>
    </source>
</evidence>
<dbReference type="AlphaFoldDB" id="A0A921K4K8"/>
<dbReference type="Proteomes" id="UP000784793">
    <property type="component" value="Unassembled WGS sequence"/>
</dbReference>
<accession>A0A921K4K8</accession>
<dbReference type="InterPro" id="IPR036388">
    <property type="entry name" value="WH-like_DNA-bd_sf"/>
</dbReference>
<keyword evidence="1" id="KW-0812">Transmembrane</keyword>
<organism evidence="2 3">
    <name type="scientific">Lactobacillus crispatus</name>
    <dbReference type="NCBI Taxonomy" id="47770"/>
    <lineage>
        <taxon>Bacteria</taxon>
        <taxon>Bacillati</taxon>
        <taxon>Bacillota</taxon>
        <taxon>Bacilli</taxon>
        <taxon>Lactobacillales</taxon>
        <taxon>Lactobacillaceae</taxon>
        <taxon>Lactobacillus</taxon>
    </lineage>
</organism>
<dbReference type="EMBL" id="DYXB01000012">
    <property type="protein sequence ID" value="HJF09371.1"/>
    <property type="molecule type" value="Genomic_DNA"/>
</dbReference>
<feature type="transmembrane region" description="Helical" evidence="1">
    <location>
        <begin position="81"/>
        <end position="107"/>
    </location>
</feature>
<protein>
    <submittedName>
        <fullName evidence="2">Uncharacterized protein</fullName>
    </submittedName>
</protein>
<dbReference type="Gene3D" id="1.10.10.10">
    <property type="entry name" value="Winged helix-like DNA-binding domain superfamily/Winged helix DNA-binding domain"/>
    <property type="match status" value="1"/>
</dbReference>
<comment type="caution">
    <text evidence="2">The sequence shown here is derived from an EMBL/GenBank/DDBJ whole genome shotgun (WGS) entry which is preliminary data.</text>
</comment>
<gene>
    <name evidence="2" type="ORF">K8V23_00995</name>
</gene>
<evidence type="ECO:0000313" key="3">
    <source>
        <dbReference type="Proteomes" id="UP000784793"/>
    </source>
</evidence>